<keyword evidence="2" id="KW-1185">Reference proteome</keyword>
<dbReference type="EMBL" id="JASBWV010000002">
    <property type="protein sequence ID" value="KAJ9127510.1"/>
    <property type="molecule type" value="Genomic_DNA"/>
</dbReference>
<protein>
    <submittedName>
        <fullName evidence="1">Uncharacterized protein</fullName>
    </submittedName>
</protein>
<organism evidence="1 2">
    <name type="scientific">Naganishia onofrii</name>
    <dbReference type="NCBI Taxonomy" id="1851511"/>
    <lineage>
        <taxon>Eukaryota</taxon>
        <taxon>Fungi</taxon>
        <taxon>Dikarya</taxon>
        <taxon>Basidiomycota</taxon>
        <taxon>Agaricomycotina</taxon>
        <taxon>Tremellomycetes</taxon>
        <taxon>Filobasidiales</taxon>
        <taxon>Filobasidiaceae</taxon>
        <taxon>Naganishia</taxon>
    </lineage>
</organism>
<sequence>MEPRILGPAVSPGQLFHQQVQKKSSGDEAEHARLLKRSDGHDQSSKLSEQIQSAFRGNALGKDKTVGEPQRYVTSLPKSSKPRQPFQPCEPAIDEELYWFGYTVVWSRGTVIYRTFTFDHEGQTVKKALFAWFRAIPTSSGSSEIDEQSQFPESESTYNATRISKKPVKKLHPHTFGPWASSHTASWSSSGSTRLGQNQPHPSGKANPLQRCLVVFLESIARVYYPNGEEKILPVPFLLDNVWPLCGGGLMLQRTANRHERNILGKGKRRTDPMERPTIETNLDHTMDLMLDEMDNNVIAMDLGLQPVTDQARIFTVDHPTSEMMALSHSPSISGGHVDGRGQHRRAKTPPILFPVKANVEVLFVSDASRIPIYVCFDRESRELVFYRWARLRDPPSVPDMSAQDVAPPSSAEQSFNRTASTQTAPDPVSAKTHKRVSIAPETTERSRKPRQSHSVLHDSPPRRRLSQKRERSNTLNATSNRTAQPQSGAAIVRAALHENGGVHDSRETNARLRAEGEVIRGVSRKADRRWSNQVAMGVERQRGTAMALHDVSEADLRDTTMLMGLEKVERSHLTDLAGEQIHRWQVPSDIHDPSDIEIFLSDIFSADSAHVNIHLKGDANRLYIFKLERRHNPSVYFQMSQLSSYPASFASPIICTRPSVQDVLLQDPISTELFVITSHARKCAIKPPSLAPHVSHHILAVPICALGVIDSRLTIKVGKEQTVTLDFDMNIRHEVTQQCLSALSMVLDPDDFYLLKRSTLEYHRQVGEGHWELNDLGRVLLSLLGVLDEEKTKTRLTERDPWEAMLNSISDGREFYLADGISAGDNESRTAMTHTESVCEERLPATCLPYIMQALHAVAEEMRLITNHQKAMASLASILVRLAAHHGLHAWLDYWMRLVPSCITDFDQIRPNIRVPRYLAQPFDYLSFLGRILREGKPQVSRSAVLHSRPGTLPSLEYGITEPQPTLTLLASVFADLRRDPPSGRSKEEHALLEMIKNGGNRDWLLRLSWYISLPIWEAVRALRSHTKTSWPLELYRLIERLDVAAQLKMVQCRLPVDPWIQSTKEREVPKNYKHIMKVDNLGVRMANLGPAKEEAVPLHALSLPNLRFAHDRRLQDVERLLQYTRPRTIKLDEKPNLSDEERQHYQQSVVDMIGLRNLSQIIAYGILAFDVVEPSITERFRVSPICNTVYLAPSSTPFEVKAIQPGGLSWPAFHSGVVAGLSTRDSKKVIDSSWIVFNKPEKPHPEHAGFLLGLGLRGHLRCLTPWDAYPYLEARHEQTSLGLLLGMAASYAGSRDPLLTTVLSSHVSALLPTGSIELNTSPIVQAGALMSLGLVHAASGSFRFADASLNEIQRRLIPGVEPFAGYREIYSFSAACAFGLIMLGRGSQNTDFEFTATERLRECLSEAEDAKDEDENAIEEDGIDLNVTAPGATLALGFMYMRTNRADISSMIRPPAQPFLLDMMRPDLLLIRTIAICLIHFDDIEATYEWLNQQLPDYIIEAWNKRVELNYIEDNTELAYLNIVAGACFCLGLKYVGSMDQSAYQIVYHFFMYFINSNNAGNSYEAKIRRAALKQAINMISLALALIVAAHGDVSTYRRLRQYHGSENSSFGTKTAVHMATALIFSGAGRYSFGSSNLAIASLCIAFFPRWPRSYDENKSYLQAYRHLWGLAVEPHCLSTVDIDTLQTVYMPLGVTTLSGRERTTRVQISPTLVSNIDQVISLNQANPRYMFQPLEISGNLLHRRILLDSQALFVRRRTPFLDYFNDPKGNRSLSILTEAVNAIPTDQGSKLTGPITLNSETRRLDTIVATYGNASWLKGFVKRFCQTDIARNADVQSGQFLLSQASIGSVLDCLVADRVDLLPRYLDFLFNLNFWDKDFGISYVASIFWLRQCYDQSQPSASAAAEYGKRFASDWAAQCQQELNSYWKDTRRWTKMSFEQRRGLAFYLTVNSVPDPATLQVLKDKVTAIHLVHAEKRRVNALPNYILTREVLREATHQLSKIMQIESSKPEDQLNRKRVLAMTEWSEASRLNALRAWL</sequence>
<evidence type="ECO:0000313" key="2">
    <source>
        <dbReference type="Proteomes" id="UP001234202"/>
    </source>
</evidence>
<evidence type="ECO:0000313" key="1">
    <source>
        <dbReference type="EMBL" id="KAJ9127510.1"/>
    </source>
</evidence>
<reference evidence="1" key="1">
    <citation type="submission" date="2023-04" db="EMBL/GenBank/DDBJ databases">
        <title>Draft Genome sequencing of Naganishia species isolated from polar environments using Oxford Nanopore Technology.</title>
        <authorList>
            <person name="Leo P."/>
            <person name="Venkateswaran K."/>
        </authorList>
    </citation>
    <scope>NUCLEOTIDE SEQUENCE</scope>
    <source>
        <strain evidence="1">DBVPG 5303</strain>
    </source>
</reference>
<dbReference type="Proteomes" id="UP001234202">
    <property type="component" value="Unassembled WGS sequence"/>
</dbReference>
<proteinExistence type="predicted"/>
<comment type="caution">
    <text evidence="1">The sequence shown here is derived from an EMBL/GenBank/DDBJ whole genome shotgun (WGS) entry which is preliminary data.</text>
</comment>
<name>A0ACC2XTY7_9TREE</name>
<accession>A0ACC2XTY7</accession>
<gene>
    <name evidence="1" type="ORF">QFC24_000919</name>
</gene>